<organism evidence="1 2">
    <name type="scientific">Acetobacter fabarum</name>
    <dbReference type="NCBI Taxonomy" id="483199"/>
    <lineage>
        <taxon>Bacteria</taxon>
        <taxon>Pseudomonadati</taxon>
        <taxon>Pseudomonadota</taxon>
        <taxon>Alphaproteobacteria</taxon>
        <taxon>Acetobacterales</taxon>
        <taxon>Acetobacteraceae</taxon>
        <taxon>Acetobacter</taxon>
    </lineage>
</organism>
<dbReference type="PIRSF" id="PIRSF034285">
    <property type="entry name" value="UCP034285"/>
    <property type="match status" value="1"/>
</dbReference>
<dbReference type="EMBL" id="NCXK01000014">
    <property type="protein sequence ID" value="PAK77656.1"/>
    <property type="molecule type" value="Genomic_DNA"/>
</dbReference>
<dbReference type="RefSeq" id="WP_095350042.1">
    <property type="nucleotide sequence ID" value="NZ_NCXK01000014.1"/>
</dbReference>
<evidence type="ECO:0000313" key="2">
    <source>
        <dbReference type="Proteomes" id="UP000216151"/>
    </source>
</evidence>
<keyword evidence="2" id="KW-1185">Reference proteome</keyword>
<sequence length="262" mass="28026">MHQNKTDTLDLLREKIRRMEAPQHTSADRLPTGFTAIDTHLDGGLAQGCVHEVFSAGRDSVFSSRSAAFVAHVLARTTGPVIWASEDYPDLSAPGIRQSGLNPGRLLCVTSRKGGLEALCEDVLNERGVCALVADIRTPLTLTQSRRLVLAASRSHVSGFLLCRTAGAQNDPPASASMTRWRIGGSPSTLRTDLPSLSPVAGAERWAVELLRHRGGPGGTWIITPTRHDPTYSLPVAAPLADRATPETAAIPFTQRTGALRA</sequence>
<accession>A0A269XYZ8</accession>
<protein>
    <recommendedName>
        <fullName evidence="3">Damage-inducible mutagenesis protein</fullName>
    </recommendedName>
</protein>
<dbReference type="InterPro" id="IPR027417">
    <property type="entry name" value="P-loop_NTPase"/>
</dbReference>
<reference evidence="1 2" key="1">
    <citation type="submission" date="2017-04" db="EMBL/GenBank/DDBJ databases">
        <title>Kefir bacterial isolates.</title>
        <authorList>
            <person name="Kim Y."/>
            <person name="Blasche S."/>
            <person name="Patil K.R."/>
        </authorList>
    </citation>
    <scope>NUCLEOTIDE SEQUENCE [LARGE SCALE GENOMIC DNA]</scope>
    <source>
        <strain evidence="1 2">KR</strain>
    </source>
</reference>
<comment type="caution">
    <text evidence="1">The sequence shown here is derived from an EMBL/GenBank/DDBJ whole genome shotgun (WGS) entry which is preliminary data.</text>
</comment>
<gene>
    <name evidence="1" type="ORF">B8X00_09975</name>
</gene>
<dbReference type="Gene3D" id="3.40.50.300">
    <property type="entry name" value="P-loop containing nucleotide triphosphate hydrolases"/>
    <property type="match status" value="1"/>
</dbReference>
<name>A0A269XYZ8_9PROT</name>
<evidence type="ECO:0000313" key="1">
    <source>
        <dbReference type="EMBL" id="PAK77656.1"/>
    </source>
</evidence>
<dbReference type="AlphaFoldDB" id="A0A269XYZ8"/>
<dbReference type="SUPFAM" id="SSF52540">
    <property type="entry name" value="P-loop containing nucleoside triphosphate hydrolases"/>
    <property type="match status" value="1"/>
</dbReference>
<dbReference type="Proteomes" id="UP000216151">
    <property type="component" value="Unassembled WGS sequence"/>
</dbReference>
<dbReference type="InterPro" id="IPR017026">
    <property type="entry name" value="ImuA"/>
</dbReference>
<dbReference type="OrthoDB" id="7202530at2"/>
<evidence type="ECO:0008006" key="3">
    <source>
        <dbReference type="Google" id="ProtNLM"/>
    </source>
</evidence>
<proteinExistence type="predicted"/>